<dbReference type="RefSeq" id="WP_163745322.1">
    <property type="nucleotide sequence ID" value="NZ_JAAGOA010000045.1"/>
</dbReference>
<evidence type="ECO:0000259" key="3">
    <source>
        <dbReference type="Pfam" id="PF25023"/>
    </source>
</evidence>
<dbReference type="Pfam" id="PF25275">
    <property type="entry name" value="Golvesin_C"/>
    <property type="match status" value="2"/>
</dbReference>
<feature type="compositionally biased region" description="Acidic residues" evidence="2">
    <location>
        <begin position="44"/>
        <end position="56"/>
    </location>
</feature>
<feature type="domain" description="Teneurin-like YD-shell" evidence="3">
    <location>
        <begin position="1740"/>
        <end position="1868"/>
    </location>
</feature>
<dbReference type="InterPro" id="IPR050708">
    <property type="entry name" value="T6SS_VgrG/RHS"/>
</dbReference>
<dbReference type="Pfam" id="PF25023">
    <property type="entry name" value="TEN_YD-shell"/>
    <property type="match status" value="1"/>
</dbReference>
<dbReference type="PANTHER" id="PTHR32305:SF15">
    <property type="entry name" value="PROTEIN RHSA-RELATED"/>
    <property type="match status" value="1"/>
</dbReference>
<dbReference type="EMBL" id="JAAGOA010000045">
    <property type="protein sequence ID" value="NEE04775.1"/>
    <property type="molecule type" value="Genomic_DNA"/>
</dbReference>
<evidence type="ECO:0000259" key="4">
    <source>
        <dbReference type="Pfam" id="PF25275"/>
    </source>
</evidence>
<dbReference type="PANTHER" id="PTHR32305">
    <property type="match status" value="1"/>
</dbReference>
<dbReference type="Pfam" id="PF05593">
    <property type="entry name" value="RHS_repeat"/>
    <property type="match status" value="5"/>
</dbReference>
<dbReference type="Gene3D" id="2.60.40.10">
    <property type="entry name" value="Immunoglobulins"/>
    <property type="match status" value="1"/>
</dbReference>
<dbReference type="GO" id="GO:0005975">
    <property type="term" value="P:carbohydrate metabolic process"/>
    <property type="evidence" value="ECO:0007669"/>
    <property type="project" value="UniProtKB-ARBA"/>
</dbReference>
<keyword evidence="1" id="KW-0677">Repeat</keyword>
<feature type="compositionally biased region" description="Basic and acidic residues" evidence="2">
    <location>
        <begin position="60"/>
        <end position="69"/>
    </location>
</feature>
<feature type="region of interest" description="Disordered" evidence="2">
    <location>
        <begin position="736"/>
        <end position="762"/>
    </location>
</feature>
<dbReference type="InterPro" id="IPR031325">
    <property type="entry name" value="RHS_repeat"/>
</dbReference>
<dbReference type="NCBIfam" id="NF033679">
    <property type="entry name" value="DNRLRE_dom"/>
    <property type="match status" value="2"/>
</dbReference>
<gene>
    <name evidence="5" type="ORF">G1H10_31895</name>
</gene>
<proteinExistence type="predicted"/>
<feature type="domain" description="Golvesin/Xly CBD-like" evidence="4">
    <location>
        <begin position="1973"/>
        <end position="2102"/>
    </location>
</feature>
<evidence type="ECO:0000256" key="1">
    <source>
        <dbReference type="ARBA" id="ARBA00022737"/>
    </source>
</evidence>
<evidence type="ECO:0000313" key="6">
    <source>
        <dbReference type="Proteomes" id="UP000475214"/>
    </source>
</evidence>
<dbReference type="Gene3D" id="2.180.10.10">
    <property type="entry name" value="RHS repeat-associated core"/>
    <property type="match status" value="5"/>
</dbReference>
<comment type="caution">
    <text evidence="5">The sequence shown here is derived from an EMBL/GenBank/DDBJ whole genome shotgun (WGS) entry which is preliminary data.</text>
</comment>
<dbReference type="InterPro" id="IPR033803">
    <property type="entry name" value="CBD-like_Golvesin-Xly"/>
</dbReference>
<dbReference type="InterPro" id="IPR056823">
    <property type="entry name" value="TEN-like_YD-shell"/>
</dbReference>
<dbReference type="InterPro" id="IPR013783">
    <property type="entry name" value="Ig-like_fold"/>
</dbReference>
<keyword evidence="6" id="KW-1185">Reference proteome</keyword>
<feature type="domain" description="Golvesin/Xly CBD-like" evidence="4">
    <location>
        <begin position="408"/>
        <end position="540"/>
    </location>
</feature>
<feature type="region of interest" description="Disordered" evidence="2">
    <location>
        <begin position="31"/>
        <end position="70"/>
    </location>
</feature>
<evidence type="ECO:0000256" key="2">
    <source>
        <dbReference type="SAM" id="MobiDB-lite"/>
    </source>
</evidence>
<dbReference type="NCBIfam" id="TIGR01643">
    <property type="entry name" value="YD_repeat_2x"/>
    <property type="match status" value="7"/>
</dbReference>
<reference evidence="5 6" key="1">
    <citation type="submission" date="2020-02" db="EMBL/GenBank/DDBJ databases">
        <authorList>
            <person name="Li X.-J."/>
            <person name="Han X.-M."/>
        </authorList>
    </citation>
    <scope>NUCLEOTIDE SEQUENCE [LARGE SCALE GENOMIC DNA]</scope>
    <source>
        <strain evidence="5 6">CCTCC AB 2017055</strain>
    </source>
</reference>
<dbReference type="Proteomes" id="UP000475214">
    <property type="component" value="Unassembled WGS sequence"/>
</dbReference>
<accession>A0A6L9SHD4</accession>
<sequence>MISSVLVWSGLPTTAVEVADVDVARAAEPVQAAGPKANASLAQTDEEIDAEVEDGNEGPPPERVKELKSRRTANTKVFQLSDGRFEAELSADPVHFRDAEGDWKEIDTTVTDASREGYTYGNKKNGFHSSFGTRSDRLIRLDVGKRFLTMGIDGDRRDLEPDVSEDVVTYPDAFGDADLVYQVTPVGVKEEIVLDEPPEQTEFTFTMRMGGVVAREQEDGSIGFFRRSGGGSPVFEIPKPFMYDDADDASSPYGKAWSDEVTQSVTQDGSRIDITLTADEEWLADPDRTYPVVIDPTIIIEPTPTQGQDAMIRSAASSTNYGESWQLGVGTDSSGVARSLLRFDVSWLDPGTQIDSAELRVWYDQGYHTNEYDVPIEARRVTAPWDESTVTWSNFSGGDGAQAFTRETVDNGDEGKTSFTGTWPYSTNSNLTQHAVNGDYQYDGADGTSETYTWIPDVPADGVYEAEAHYVQAGDRTTVPYTVHHADGQDTVPIDQASGTQGVWASLGEYPFDAGTSHKIDLTEVNESGKSVIADAVRLTAWAEQTKEQYVNSVWHGFPVRDLVQQWVDGVHENYGFMLRAADESVSGRGGAYYEAAEYAYNGGTANRPKLVLTYGKPGVVLDPITTFYATGAELSWPEYSGDDIVEYQVHRSIFQRFTPSAATLVAPLPTGTTSFTDTTAEPTPADDPEPFGNAYYYMIAVKTDDGDVVPGNSQLARLPKVGNVSKILQGNAVDTTLSSGDSNTNHDEFDGEPWLGAGDNGGSYGKTRTLVKFPDLNDEVPAGATITDADLRLWKPLTFGSGAQFDLHALTTEFDENTATWNEAKAWNQWSTPGGDYDPTVVDSVPTMTTDSKWHQWYIDDLVQQWVDDASSNHGALIKIADESAKNQLSVFASNELATEPRLRPQLRIKYTEPTAESTYYAPATSVRAEVGEERTVDVTVTNTTSETWTVADYVLSYHWLTPDGTDITTTDNRTETELPRDLAPGETATVSATVISPTLRDPSNKREEFTLQWDMRNRASGQWMSDLRNIPGLDQSAIVEDVTSNQLGLEKFYQYTGVGTGAGSTVLNNLYAGNTVFSYDALANPSRGVSTFVRMTYNSLDTSASSMGFGWTLATSSLMRMGTPLDFHPRGQDWPAQITLTDGDGTAHLFRLNKHDSSNEEDWDYDSPHGVNLYLQKTGSSDPTRAWVFTAPDRTEFYFDEDGYQSALADNNGNELLFTYESRKSKNKPIKFLRYLTDPTGRQTLTIDYYTKGQDYTYVDDTGAAQSDSNLTNPKIIDQVESITDISGRRIEFVYTEQGLLAEMTDGVGEDEAKTFGFSYDATQGNKNVKLVEVTDPRGNSTALTYFESTQDPKAKWMLESLTDRAGGTTQFAYVDPDGPQGGTIETTVTDAKSNATVYLMDGFGRPTSTTNAKGESTTLTWDDNHNVTELVEDNGATTSWTYDPKTGYPTSITDAEANANGTAGTTLDYETSLSGYVADLVGKVSPEGRAWEFGYDSAGNLSSVIDPAGTATDELGDYMTTYTYDSYGQLETETDANGNTTTYSDYHPAGYPKTITDALDNPTSMTYDKRGNVLTVTNANGVTSTYGYDLFGRPLESSQPKDEDTGDLIVTPAPVYDPNDNVLESTAPNGAVSTYEYDPVDRMIASTAPVDEAGDPERRTTYAYDAVGNITEVVEPNGNLADAAEGEFTTTYGYDEIYQLTSVTNAEDHVITYEYDNVGNVVTVVDPRKNASADPDDYTSTYTYDLAHRTTAVTDASGETETTEYDLDGLVTQVTDKQGGYKKLNYDPRGLVTSVTVLRDLSGFLRTENTTAYEYDEVGNRTRVRTPRNTRLLFESDAFVYEWVYDELNRVVEQVHPYDPNHSVFNAPVSTTYSYDAVGNLTQVSAPPSNGHSARNTTDYTHYDNGWIKTSTDPWHIATSYDYNELGQQTARTLTSGGGSSSRTMSWSYYPDGKLAGRSDDGVPVGQNEIVVDNTDYQNTEMEPTWNGASGISGYIGPGYRWVEPGDGSSTFTWRLNVPADGDYEVFVNYVSTSSRATDAPYAVTHDGGEDTVRVNQQSGGGEWQSLGSYAFSEDGDHSIVLSDDADGRVVADAVKLVRDNSADTDAEAKDLAYSYDANGNLVEVTDASSDAEVDAYKIAYTGLNQVSKVEEFSGTSVVNTTGFSYDANGNPLTRTHDDTFAEYAYDLRDLVEQVTNADAPGDADAKVTEFTYTANGWPATETKPNQNVVTSEYFDDGLLRHQVETKPDGTVVAEHRLSYDANGNLIRDVASTMDADNPGLSSDRTYRYTYDPRDRISQVTKT</sequence>
<feature type="non-terminal residue" evidence="5">
    <location>
        <position position="2306"/>
    </location>
</feature>
<evidence type="ECO:0000313" key="5">
    <source>
        <dbReference type="EMBL" id="NEE04775.1"/>
    </source>
</evidence>
<organism evidence="5 6">
    <name type="scientific">Phytoactinopolyspora halotolerans</name>
    <dbReference type="NCBI Taxonomy" id="1981512"/>
    <lineage>
        <taxon>Bacteria</taxon>
        <taxon>Bacillati</taxon>
        <taxon>Actinomycetota</taxon>
        <taxon>Actinomycetes</taxon>
        <taxon>Jiangellales</taxon>
        <taxon>Jiangellaceae</taxon>
        <taxon>Phytoactinopolyspora</taxon>
    </lineage>
</organism>
<name>A0A6L9SHD4_9ACTN</name>
<protein>
    <submittedName>
        <fullName evidence="5">DNRLRE domain-containing protein</fullName>
    </submittedName>
</protein>
<dbReference type="InterPro" id="IPR006530">
    <property type="entry name" value="YD"/>
</dbReference>